<evidence type="ECO:0000313" key="3">
    <source>
        <dbReference type="Proteomes" id="UP000054321"/>
    </source>
</evidence>
<dbReference type="InParanoid" id="A0A0C3HZ15"/>
<accession>A0A0C3HZ15</accession>
<feature type="region of interest" description="Disordered" evidence="1">
    <location>
        <begin position="53"/>
        <end position="72"/>
    </location>
</feature>
<dbReference type="EMBL" id="KN832870">
    <property type="protein sequence ID" value="KIN07472.1"/>
    <property type="molecule type" value="Genomic_DNA"/>
</dbReference>
<sequence length="529" mass="58988">MSGQDAVCLLCQRASRITRLPKLRRGYSSSRQRSREPYILRRLVIDLDSSDNKYVRPAEDGETPAPNVQDRKPRGFTIQRRPARMLKLKGWENNGPFNIRATTPLDILSFALEGPSIRRRRWQSPATHINSQLPELFKERRILSSDSAQAKLEQLLDGFSSDEASNLRTAGFGVESGESINLQLRKRYTSFRDFSRAISMLSSTVDGCRFLATGGAVGGGIKSCYEHNPHNHSHEQKPPVFAIIQLLNNLQVNMNSKGISIGPHLCGVGLLYSTMGFQLQSTMKYIQTMVDNGYHTGGSTHHALTALLSGNWDHTRMSQTLPDEPLVDANSRRTAFSVLTGCDPEGQFRPLEQRGASFATLIRQDRNRDFNINLYPAYIITLGKMGESKALLQEFSTIQDQNLPDILRGANGSSRKACLHAVAFVLAKDLENAAAVLKTGFADGSHESEGDVMWTIVSQLYRAHHIVVAGSLERTLKDFVGKDWQTALDLITRLIDLDSLSIPEGRHWRSADWVENEDGIGHAVVKYLD</sequence>
<dbReference type="OrthoDB" id="3560511at2759"/>
<dbReference type="HOGENOM" id="CLU_514922_0_0_1"/>
<organism evidence="2 3">
    <name type="scientific">Oidiodendron maius (strain Zn)</name>
    <dbReference type="NCBI Taxonomy" id="913774"/>
    <lineage>
        <taxon>Eukaryota</taxon>
        <taxon>Fungi</taxon>
        <taxon>Dikarya</taxon>
        <taxon>Ascomycota</taxon>
        <taxon>Pezizomycotina</taxon>
        <taxon>Leotiomycetes</taxon>
        <taxon>Leotiomycetes incertae sedis</taxon>
        <taxon>Myxotrichaceae</taxon>
        <taxon>Oidiodendron</taxon>
    </lineage>
</organism>
<reference evidence="3" key="2">
    <citation type="submission" date="2015-01" db="EMBL/GenBank/DDBJ databases">
        <title>Evolutionary Origins and Diversification of the Mycorrhizal Mutualists.</title>
        <authorList>
            <consortium name="DOE Joint Genome Institute"/>
            <consortium name="Mycorrhizal Genomics Consortium"/>
            <person name="Kohler A."/>
            <person name="Kuo A."/>
            <person name="Nagy L.G."/>
            <person name="Floudas D."/>
            <person name="Copeland A."/>
            <person name="Barry K.W."/>
            <person name="Cichocki N."/>
            <person name="Veneault-Fourrey C."/>
            <person name="LaButti K."/>
            <person name="Lindquist E.A."/>
            <person name="Lipzen A."/>
            <person name="Lundell T."/>
            <person name="Morin E."/>
            <person name="Murat C."/>
            <person name="Riley R."/>
            <person name="Ohm R."/>
            <person name="Sun H."/>
            <person name="Tunlid A."/>
            <person name="Henrissat B."/>
            <person name="Grigoriev I.V."/>
            <person name="Hibbett D.S."/>
            <person name="Martin F."/>
        </authorList>
    </citation>
    <scope>NUCLEOTIDE SEQUENCE [LARGE SCALE GENOMIC DNA]</scope>
    <source>
        <strain evidence="3">Zn</strain>
    </source>
</reference>
<dbReference type="AlphaFoldDB" id="A0A0C3HZ15"/>
<gene>
    <name evidence="2" type="ORF">OIDMADRAFT_174441</name>
</gene>
<name>A0A0C3HZ15_OIDMZ</name>
<proteinExistence type="predicted"/>
<reference evidence="2 3" key="1">
    <citation type="submission" date="2014-04" db="EMBL/GenBank/DDBJ databases">
        <authorList>
            <consortium name="DOE Joint Genome Institute"/>
            <person name="Kuo A."/>
            <person name="Martino E."/>
            <person name="Perotto S."/>
            <person name="Kohler A."/>
            <person name="Nagy L.G."/>
            <person name="Floudas D."/>
            <person name="Copeland A."/>
            <person name="Barry K.W."/>
            <person name="Cichocki N."/>
            <person name="Veneault-Fourrey C."/>
            <person name="LaButti K."/>
            <person name="Lindquist E.A."/>
            <person name="Lipzen A."/>
            <person name="Lundell T."/>
            <person name="Morin E."/>
            <person name="Murat C."/>
            <person name="Sun H."/>
            <person name="Tunlid A."/>
            <person name="Henrissat B."/>
            <person name="Grigoriev I.V."/>
            <person name="Hibbett D.S."/>
            <person name="Martin F."/>
            <person name="Nordberg H.P."/>
            <person name="Cantor M.N."/>
            <person name="Hua S.X."/>
        </authorList>
    </citation>
    <scope>NUCLEOTIDE SEQUENCE [LARGE SCALE GENOMIC DNA]</scope>
    <source>
        <strain evidence="2 3">Zn</strain>
    </source>
</reference>
<dbReference type="Proteomes" id="UP000054321">
    <property type="component" value="Unassembled WGS sequence"/>
</dbReference>
<evidence type="ECO:0000256" key="1">
    <source>
        <dbReference type="SAM" id="MobiDB-lite"/>
    </source>
</evidence>
<evidence type="ECO:0000313" key="2">
    <source>
        <dbReference type="EMBL" id="KIN07472.1"/>
    </source>
</evidence>
<protein>
    <submittedName>
        <fullName evidence="2">Uncharacterized protein</fullName>
    </submittedName>
</protein>
<keyword evidence="3" id="KW-1185">Reference proteome</keyword>